<keyword evidence="9" id="KW-0256">Endoplasmic reticulum</keyword>
<protein>
    <recommendedName>
        <fullName evidence="5">Protein transport protein SEC31</fullName>
    </recommendedName>
    <alternativeName>
        <fullName evidence="4">Protein transport protein sec31</fullName>
    </alternativeName>
</protein>
<dbReference type="PROSITE" id="PS50294">
    <property type="entry name" value="WD_REPEATS_REGION"/>
    <property type="match status" value="1"/>
</dbReference>
<dbReference type="Gene3D" id="2.130.10.10">
    <property type="entry name" value="YVTN repeat-like/Quinoprotein amine dehydrogenase"/>
    <property type="match status" value="1"/>
</dbReference>
<sequence length="811" mass="91275">MVKLFEINRTAAFAWSNNNLPYLASGTIAGAIDLDFNSSSKLEIWDPFQISNNDDNQPVVSLNIDSKVYALDWSKPFDDYSLGLLAGALENGSVEFWNPLDLINNNTDVTNDANPNANQSIFSGKKHTSSVKSLKFNPIQTNLLASAGLKGEFFIWDSNKFGNPIVPGQPMNPIDEINSIDWNNNQSHILATAGNTGYTSIWDLKHKKEIIHLNYTSTNTNNNNTSIINNRANLSLVKWHPSISTKLITASDSDYLPVILSWDLRNTKEPLLVLNGHKKGILSIDWCKSDENLLLSSSKDNSSFLWNPITGERLVEYPSTTNWPFDVKFSPKNPDYFATASFDNKIVIQSLQDTTPASLNKSTDQKEDEFWSQISSNNTIQNPLTLINQAPKWYSIKNPTIVKFSDGGKLITIKNNLNNNSNSSTIKISNYNPYNSKLLENSIDLLKTSLSSNLPFEKLIQKLSTQSHNNSDYNLLAELINSNKKSLIKDHFKYTDQSEPTQILQDQPPQQSQNIEDSIVKDSDDFFSNFKRGSESKPTSQDDDSFFNKINDNLPYIPQGNFKIINPEESNDDQILKKAIILGNLESAVNILISQDKLNEAFLLAINSNSKSLLQRIKNEYFKKNSDSSLSRLLYNIDSKSKDSIDDLITNGDLSNWVDISLAVSTYVKDNAQYNTVMSELGDRLLSSKISDSFRDDAILCFLSSGSLDEISKIWLSEIESFEQEILETAGLTSDEIKSPSDAYFKSLNSFIAKVLTFRKYIDETYRINDELVVSIFLKFLKLLLDIGQVELTDKILSFLPNDSKDVKTEK</sequence>
<dbReference type="PANTHER" id="PTHR13923">
    <property type="entry name" value="SEC31-RELATED PROTEIN"/>
    <property type="match status" value="1"/>
</dbReference>
<dbReference type="GO" id="GO:0030127">
    <property type="term" value="C:COPII vesicle coat"/>
    <property type="evidence" value="ECO:0007669"/>
    <property type="project" value="TreeGrafter"/>
</dbReference>
<dbReference type="Proteomes" id="UP000095038">
    <property type="component" value="Unassembled WGS sequence"/>
</dbReference>
<evidence type="ECO:0000256" key="1">
    <source>
        <dbReference type="ARBA" id="ARBA00004299"/>
    </source>
</evidence>
<dbReference type="GO" id="GO:0005198">
    <property type="term" value="F:structural molecule activity"/>
    <property type="evidence" value="ECO:0007669"/>
    <property type="project" value="TreeGrafter"/>
</dbReference>
<reference evidence="15" key="1">
    <citation type="submission" date="2016-05" db="EMBL/GenBank/DDBJ databases">
        <title>Comparative genomics of biotechnologically important yeasts.</title>
        <authorList>
            <consortium name="DOE Joint Genome Institute"/>
            <person name="Riley R."/>
            <person name="Haridas S."/>
            <person name="Wolfe K.H."/>
            <person name="Lopes M.R."/>
            <person name="Hittinger C.T."/>
            <person name="Goker M."/>
            <person name="Salamov A."/>
            <person name="Wisecaver J."/>
            <person name="Long T.M."/>
            <person name="Aerts A.L."/>
            <person name="Barry K."/>
            <person name="Choi C."/>
            <person name="Clum A."/>
            <person name="Coughlan A.Y."/>
            <person name="Deshpande S."/>
            <person name="Douglass A.P."/>
            <person name="Hanson S.J."/>
            <person name="Klenk H.-P."/>
            <person name="Labutti K."/>
            <person name="Lapidus A."/>
            <person name="Lindquist E."/>
            <person name="Lipzen A."/>
            <person name="Meier-Kolthoff J.P."/>
            <person name="Ohm R.A."/>
            <person name="Otillar R.P."/>
            <person name="Pangilinan J."/>
            <person name="Peng Y."/>
            <person name="Rokas A."/>
            <person name="Rosa C.A."/>
            <person name="Scheuner C."/>
            <person name="Sibirny A.A."/>
            <person name="Slot J.C."/>
            <person name="Stielow J.B."/>
            <person name="Sun H."/>
            <person name="Kurtzman C.P."/>
            <person name="Blackwell M."/>
            <person name="Grigoriev I.V."/>
            <person name="Jeffries T.W."/>
        </authorList>
    </citation>
    <scope>NUCLEOTIDE SEQUENCE [LARGE SCALE GENOMIC DNA]</scope>
    <source>
        <strain evidence="15">DSM 1968</strain>
    </source>
</reference>
<dbReference type="Gene3D" id="1.25.40.1030">
    <property type="match status" value="1"/>
</dbReference>
<dbReference type="GO" id="GO:0007029">
    <property type="term" value="P:endoplasmic reticulum organization"/>
    <property type="evidence" value="ECO:0007669"/>
    <property type="project" value="TreeGrafter"/>
</dbReference>
<evidence type="ECO:0000256" key="6">
    <source>
        <dbReference type="ARBA" id="ARBA00022448"/>
    </source>
</evidence>
<evidence type="ECO:0000256" key="9">
    <source>
        <dbReference type="ARBA" id="ARBA00022824"/>
    </source>
</evidence>
<evidence type="ECO:0000256" key="4">
    <source>
        <dbReference type="ARBA" id="ARBA00013507"/>
    </source>
</evidence>
<accession>A0A1D2VJ03</accession>
<evidence type="ECO:0000256" key="10">
    <source>
        <dbReference type="ARBA" id="ARBA00022892"/>
    </source>
</evidence>
<keyword evidence="7 13" id="KW-0853">WD repeat</keyword>
<dbReference type="EMBL" id="KV454479">
    <property type="protein sequence ID" value="ODV61457.1"/>
    <property type="molecule type" value="Genomic_DNA"/>
</dbReference>
<keyword evidence="6" id="KW-0813">Transport</keyword>
<dbReference type="InParanoid" id="A0A1D2VJ03"/>
<keyword evidence="11" id="KW-0653">Protein transport</keyword>
<comment type="subcellular location">
    <subcellularLocation>
        <location evidence="1">Cytoplasmic vesicle</location>
        <location evidence="1">COPII-coated vesicle membrane</location>
        <topology evidence="1">Peripheral membrane protein</topology>
        <orientation evidence="1">Cytoplasmic side</orientation>
    </subcellularLocation>
    <subcellularLocation>
        <location evidence="2">Endoplasmic reticulum membrane</location>
        <topology evidence="2">Peripheral membrane protein</topology>
        <orientation evidence="2">Cytoplasmic side</orientation>
    </subcellularLocation>
</comment>
<dbReference type="GeneID" id="30963420"/>
<evidence type="ECO:0000313" key="15">
    <source>
        <dbReference type="Proteomes" id="UP000095038"/>
    </source>
</evidence>
<feature type="repeat" description="WD" evidence="13">
    <location>
        <begin position="274"/>
        <end position="316"/>
    </location>
</feature>
<dbReference type="InterPro" id="IPR001680">
    <property type="entry name" value="WD40_rpt"/>
</dbReference>
<comment type="similarity">
    <text evidence="3">Belongs to the WD repeat SEC31 family.</text>
</comment>
<dbReference type="SUPFAM" id="SSF50978">
    <property type="entry name" value="WD40 repeat-like"/>
    <property type="match status" value="1"/>
</dbReference>
<dbReference type="GO" id="GO:0015031">
    <property type="term" value="P:protein transport"/>
    <property type="evidence" value="ECO:0007669"/>
    <property type="project" value="UniProtKB-KW"/>
</dbReference>
<dbReference type="GO" id="GO:0005789">
    <property type="term" value="C:endoplasmic reticulum membrane"/>
    <property type="evidence" value="ECO:0007669"/>
    <property type="project" value="UniProtKB-SubCell"/>
</dbReference>
<dbReference type="AlphaFoldDB" id="A0A1D2VJ03"/>
<evidence type="ECO:0000313" key="14">
    <source>
        <dbReference type="EMBL" id="ODV61457.1"/>
    </source>
</evidence>
<dbReference type="RefSeq" id="XP_020047764.1">
    <property type="nucleotide sequence ID" value="XM_020189784.1"/>
</dbReference>
<dbReference type="GO" id="GO:0090110">
    <property type="term" value="P:COPII-coated vesicle cargo loading"/>
    <property type="evidence" value="ECO:0007669"/>
    <property type="project" value="TreeGrafter"/>
</dbReference>
<evidence type="ECO:0000256" key="8">
    <source>
        <dbReference type="ARBA" id="ARBA00022737"/>
    </source>
</evidence>
<dbReference type="Pfam" id="PF00400">
    <property type="entry name" value="WD40"/>
    <property type="match status" value="1"/>
</dbReference>
<dbReference type="SMART" id="SM00320">
    <property type="entry name" value="WD40"/>
    <property type="match status" value="5"/>
</dbReference>
<evidence type="ECO:0000256" key="11">
    <source>
        <dbReference type="ARBA" id="ARBA00022927"/>
    </source>
</evidence>
<organism evidence="14 15">
    <name type="scientific">Ascoidea rubescens DSM 1968</name>
    <dbReference type="NCBI Taxonomy" id="1344418"/>
    <lineage>
        <taxon>Eukaryota</taxon>
        <taxon>Fungi</taxon>
        <taxon>Dikarya</taxon>
        <taxon>Ascomycota</taxon>
        <taxon>Saccharomycotina</taxon>
        <taxon>Saccharomycetes</taxon>
        <taxon>Ascoideaceae</taxon>
        <taxon>Ascoidea</taxon>
    </lineage>
</organism>
<dbReference type="PANTHER" id="PTHR13923:SF11">
    <property type="entry name" value="SECRETORY 31, ISOFORM D"/>
    <property type="match status" value="1"/>
</dbReference>
<evidence type="ECO:0000256" key="2">
    <source>
        <dbReference type="ARBA" id="ARBA00004397"/>
    </source>
</evidence>
<keyword evidence="15" id="KW-1185">Reference proteome</keyword>
<dbReference type="InterPro" id="IPR040251">
    <property type="entry name" value="SEC31-like"/>
</dbReference>
<dbReference type="STRING" id="1344418.A0A1D2VJ03"/>
<evidence type="ECO:0000256" key="7">
    <source>
        <dbReference type="ARBA" id="ARBA00022574"/>
    </source>
</evidence>
<dbReference type="OrthoDB" id="542917at2759"/>
<evidence type="ECO:0000256" key="3">
    <source>
        <dbReference type="ARBA" id="ARBA00009358"/>
    </source>
</evidence>
<feature type="repeat" description="WD" evidence="13">
    <location>
        <begin position="124"/>
        <end position="157"/>
    </location>
</feature>
<comment type="function">
    <text evidence="12">Component of the coat protein complex II (COPII) which promotes the formation of transport vesicles from the endoplasmic reticulum (ER). The coat has two main functions, the physical deformation of the endoplasmic reticulum membrane into vesicles and the selection of cargo molecules.</text>
</comment>
<dbReference type="GO" id="GO:0070971">
    <property type="term" value="C:endoplasmic reticulum exit site"/>
    <property type="evidence" value="ECO:0007669"/>
    <property type="project" value="TreeGrafter"/>
</dbReference>
<evidence type="ECO:0000256" key="5">
    <source>
        <dbReference type="ARBA" id="ARBA00021236"/>
    </source>
</evidence>
<evidence type="ECO:0000256" key="13">
    <source>
        <dbReference type="PROSITE-ProRule" id="PRU00221"/>
    </source>
</evidence>
<keyword evidence="8" id="KW-0677">Repeat</keyword>
<keyword evidence="10" id="KW-0931">ER-Golgi transport</keyword>
<name>A0A1D2VJ03_9ASCO</name>
<dbReference type="InterPro" id="IPR015943">
    <property type="entry name" value="WD40/YVTN_repeat-like_dom_sf"/>
</dbReference>
<dbReference type="PROSITE" id="PS50082">
    <property type="entry name" value="WD_REPEATS_2"/>
    <property type="match status" value="2"/>
</dbReference>
<dbReference type="FunCoup" id="A0A1D2VJ03">
    <property type="interactions" value="734"/>
</dbReference>
<evidence type="ECO:0000256" key="12">
    <source>
        <dbReference type="ARBA" id="ARBA00025471"/>
    </source>
</evidence>
<feature type="non-terminal residue" evidence="14">
    <location>
        <position position="811"/>
    </location>
</feature>
<proteinExistence type="inferred from homology"/>
<gene>
    <name evidence="14" type="ORF">ASCRUDRAFT_23256</name>
</gene>
<dbReference type="InterPro" id="IPR036322">
    <property type="entry name" value="WD40_repeat_dom_sf"/>
</dbReference>